<keyword evidence="2" id="KW-1185">Reference proteome</keyword>
<evidence type="ECO:0000313" key="2">
    <source>
        <dbReference type="Proteomes" id="UP000299102"/>
    </source>
</evidence>
<sequence>MLKIERVYRVRRKWSAGFPLFVPRDMLWGLLDEDPLRAFDLHCELLVKFKGSVINKEFLKFHHACPPVCRSACLSAGYLRETVIRHGGTPPKFRHKVKTCRGLRGVTVDKNDTSLAVHHPSSGIRLKRAEDCVALQWIKMIRR</sequence>
<name>A0A4C1WMD3_EUMVA</name>
<dbReference type="AlphaFoldDB" id="A0A4C1WMD3"/>
<comment type="caution">
    <text evidence="1">The sequence shown here is derived from an EMBL/GenBank/DDBJ whole genome shotgun (WGS) entry which is preliminary data.</text>
</comment>
<organism evidence="1 2">
    <name type="scientific">Eumeta variegata</name>
    <name type="common">Bagworm moth</name>
    <name type="synonym">Eumeta japonica</name>
    <dbReference type="NCBI Taxonomy" id="151549"/>
    <lineage>
        <taxon>Eukaryota</taxon>
        <taxon>Metazoa</taxon>
        <taxon>Ecdysozoa</taxon>
        <taxon>Arthropoda</taxon>
        <taxon>Hexapoda</taxon>
        <taxon>Insecta</taxon>
        <taxon>Pterygota</taxon>
        <taxon>Neoptera</taxon>
        <taxon>Endopterygota</taxon>
        <taxon>Lepidoptera</taxon>
        <taxon>Glossata</taxon>
        <taxon>Ditrysia</taxon>
        <taxon>Tineoidea</taxon>
        <taxon>Psychidae</taxon>
        <taxon>Oiketicinae</taxon>
        <taxon>Eumeta</taxon>
    </lineage>
</organism>
<accession>A0A4C1WMD3</accession>
<dbReference type="EMBL" id="BGZK01000582">
    <property type="protein sequence ID" value="GBP51469.1"/>
    <property type="molecule type" value="Genomic_DNA"/>
</dbReference>
<reference evidence="1 2" key="1">
    <citation type="journal article" date="2019" name="Commun. Biol.">
        <title>The bagworm genome reveals a unique fibroin gene that provides high tensile strength.</title>
        <authorList>
            <person name="Kono N."/>
            <person name="Nakamura H."/>
            <person name="Ohtoshi R."/>
            <person name="Tomita M."/>
            <person name="Numata K."/>
            <person name="Arakawa K."/>
        </authorList>
    </citation>
    <scope>NUCLEOTIDE SEQUENCE [LARGE SCALE GENOMIC DNA]</scope>
</reference>
<protein>
    <submittedName>
        <fullName evidence="1">Uncharacterized protein</fullName>
    </submittedName>
</protein>
<evidence type="ECO:0000313" key="1">
    <source>
        <dbReference type="EMBL" id="GBP51469.1"/>
    </source>
</evidence>
<gene>
    <name evidence="1" type="ORF">EVAR_44444_1</name>
</gene>
<dbReference type="Proteomes" id="UP000299102">
    <property type="component" value="Unassembled WGS sequence"/>
</dbReference>
<proteinExistence type="predicted"/>